<gene>
    <name evidence="2" type="ORF">Asi03nite_60960</name>
</gene>
<dbReference type="AlphaFoldDB" id="A0A919TNV5"/>
<dbReference type="EMBL" id="BOMW01000065">
    <property type="protein sequence ID" value="GIF08558.1"/>
    <property type="molecule type" value="Genomic_DNA"/>
</dbReference>
<organism evidence="2 3">
    <name type="scientific">Actinoplanes siamensis</name>
    <dbReference type="NCBI Taxonomy" id="1223317"/>
    <lineage>
        <taxon>Bacteria</taxon>
        <taxon>Bacillati</taxon>
        <taxon>Actinomycetota</taxon>
        <taxon>Actinomycetes</taxon>
        <taxon>Micromonosporales</taxon>
        <taxon>Micromonosporaceae</taxon>
        <taxon>Actinoplanes</taxon>
    </lineage>
</organism>
<feature type="region of interest" description="Disordered" evidence="1">
    <location>
        <begin position="1"/>
        <end position="57"/>
    </location>
</feature>
<sequence>MTVSARKSDMGQTVAAGYDNNIRSRVSARERGRAESGATESYAGRPSSRLTGDQKVT</sequence>
<dbReference type="Proteomes" id="UP000629619">
    <property type="component" value="Unassembled WGS sequence"/>
</dbReference>
<name>A0A919TNV5_9ACTN</name>
<reference evidence="2" key="1">
    <citation type="submission" date="2021-01" db="EMBL/GenBank/DDBJ databases">
        <title>Whole genome shotgun sequence of Actinoplanes siamensis NBRC 109076.</title>
        <authorList>
            <person name="Komaki H."/>
            <person name="Tamura T."/>
        </authorList>
    </citation>
    <scope>NUCLEOTIDE SEQUENCE</scope>
    <source>
        <strain evidence="2">NBRC 109076</strain>
    </source>
</reference>
<evidence type="ECO:0000256" key="1">
    <source>
        <dbReference type="SAM" id="MobiDB-lite"/>
    </source>
</evidence>
<evidence type="ECO:0000313" key="2">
    <source>
        <dbReference type="EMBL" id="GIF08558.1"/>
    </source>
</evidence>
<keyword evidence="3" id="KW-1185">Reference proteome</keyword>
<accession>A0A919TNV5</accession>
<comment type="caution">
    <text evidence="2">The sequence shown here is derived from an EMBL/GenBank/DDBJ whole genome shotgun (WGS) entry which is preliminary data.</text>
</comment>
<evidence type="ECO:0000313" key="3">
    <source>
        <dbReference type="Proteomes" id="UP000629619"/>
    </source>
</evidence>
<proteinExistence type="predicted"/>
<protein>
    <submittedName>
        <fullName evidence="2">Uncharacterized protein</fullName>
    </submittedName>
</protein>